<dbReference type="GeneID" id="18261503"/>
<dbReference type="SUPFAM" id="SSF143870">
    <property type="entry name" value="PF0523-like"/>
    <property type="match status" value="1"/>
</dbReference>
<dbReference type="AlphaFoldDB" id="G0SI63"/>
<dbReference type="InterPro" id="IPR036504">
    <property type="entry name" value="CGI121/TPRKB_sf"/>
</dbReference>
<evidence type="ECO:0000256" key="5">
    <source>
        <dbReference type="ARBA" id="ARBA00022694"/>
    </source>
</evidence>
<evidence type="ECO:0000256" key="1">
    <source>
        <dbReference type="ARBA" id="ARBA00004123"/>
    </source>
</evidence>
<dbReference type="GO" id="GO:0005829">
    <property type="term" value="C:cytosol"/>
    <property type="evidence" value="ECO:0007669"/>
    <property type="project" value="TreeGrafter"/>
</dbReference>
<dbReference type="GO" id="GO:0000408">
    <property type="term" value="C:EKC/KEOPS complex"/>
    <property type="evidence" value="ECO:0007669"/>
    <property type="project" value="TreeGrafter"/>
</dbReference>
<protein>
    <recommendedName>
        <fullName evidence="4">EKC/KEOPS complex subunit CGI121</fullName>
    </recommendedName>
    <alternativeName>
        <fullName evidence="3">EKC/KEOPS complex subunit cgi121</fullName>
    </alternativeName>
</protein>
<dbReference type="Gene3D" id="3.30.2380.10">
    <property type="entry name" value="CGI121/TPRKB"/>
    <property type="match status" value="1"/>
</dbReference>
<comment type="subcellular location">
    <subcellularLocation>
        <location evidence="1">Nucleus</location>
    </subcellularLocation>
</comment>
<gene>
    <name evidence="9" type="ORF">CTHT_0074650</name>
</gene>
<evidence type="ECO:0000313" key="10">
    <source>
        <dbReference type="Proteomes" id="UP000008066"/>
    </source>
</evidence>
<dbReference type="KEGG" id="cthr:CTHT_0074650"/>
<reference evidence="9 10" key="1">
    <citation type="journal article" date="2011" name="Cell">
        <title>Insight into structure and assembly of the nuclear pore complex by utilizing the genome of a eukaryotic thermophile.</title>
        <authorList>
            <person name="Amlacher S."/>
            <person name="Sarges P."/>
            <person name="Flemming D."/>
            <person name="van Noort V."/>
            <person name="Kunze R."/>
            <person name="Devos D.P."/>
            <person name="Arumugam M."/>
            <person name="Bork P."/>
            <person name="Hurt E."/>
        </authorList>
    </citation>
    <scope>NUCLEOTIDE SEQUENCE [LARGE SCALE GENOMIC DNA]</scope>
    <source>
        <strain evidence="10">DSM 1495 / CBS 144.50 / IMI 039719</strain>
    </source>
</reference>
<dbReference type="PANTHER" id="PTHR15840:SF10">
    <property type="entry name" value="EKC_KEOPS COMPLEX SUBUNIT TPRKB"/>
    <property type="match status" value="1"/>
</dbReference>
<comment type="function">
    <text evidence="7">Component of the EKC/KEOPS complex that is required for the formation of a threonylcarbamoyl group on adenosine at position 37 (t(6)A37) in tRNAs that read codons beginning with adenine. The complex is probably involved in the transfer of the threonylcarbamoyl moiety of threonylcarbamoyl-AMP (TC-AMP) to the N6 group of A37. CGI121 acts as an allosteric effector that regulates the t(6)A activity of the complex. The EKC/KEOPS complex also promotes both telomere uncapping and telomere elongation. The complex is required for efficient recruitment of transcriptional coactivators. CGI121 is not required for tRNA modification.</text>
</comment>
<dbReference type="RefSeq" id="XP_006697715.1">
    <property type="nucleotide sequence ID" value="XM_006697652.1"/>
</dbReference>
<dbReference type="GO" id="GO:0005634">
    <property type="term" value="C:nucleus"/>
    <property type="evidence" value="ECO:0007669"/>
    <property type="project" value="UniProtKB-SubCell"/>
</dbReference>
<evidence type="ECO:0000256" key="8">
    <source>
        <dbReference type="RuleBase" id="RU004398"/>
    </source>
</evidence>
<dbReference type="eggNOG" id="KOG4066">
    <property type="taxonomic scope" value="Eukaryota"/>
</dbReference>
<comment type="similarity">
    <text evidence="2 8">Belongs to the CGI121/TPRKB family.</text>
</comment>
<dbReference type="OMA" id="DANPHFD"/>
<dbReference type="GO" id="GO:0002949">
    <property type="term" value="P:tRNA threonylcarbamoyladenosine modification"/>
    <property type="evidence" value="ECO:0007669"/>
    <property type="project" value="TreeGrafter"/>
</dbReference>
<organism evidence="10">
    <name type="scientific">Chaetomium thermophilum (strain DSM 1495 / CBS 144.50 / IMI 039719)</name>
    <name type="common">Thermochaetoides thermophila</name>
    <dbReference type="NCBI Taxonomy" id="759272"/>
    <lineage>
        <taxon>Eukaryota</taxon>
        <taxon>Fungi</taxon>
        <taxon>Dikarya</taxon>
        <taxon>Ascomycota</taxon>
        <taxon>Pezizomycotina</taxon>
        <taxon>Sordariomycetes</taxon>
        <taxon>Sordariomycetidae</taxon>
        <taxon>Sordariales</taxon>
        <taxon>Chaetomiaceae</taxon>
        <taxon>Thermochaetoides</taxon>
    </lineage>
</organism>
<evidence type="ECO:0000256" key="7">
    <source>
        <dbReference type="ARBA" id="ARBA00025043"/>
    </source>
</evidence>
<dbReference type="InterPro" id="IPR013926">
    <property type="entry name" value="CGI121/TPRKB"/>
</dbReference>
<dbReference type="STRING" id="759272.G0SI63"/>
<dbReference type="PANTHER" id="PTHR15840">
    <property type="entry name" value="CGI-121 FAMILY MEMBER"/>
    <property type="match status" value="1"/>
</dbReference>
<dbReference type="Pfam" id="PF08617">
    <property type="entry name" value="CGI-121"/>
    <property type="match status" value="1"/>
</dbReference>
<evidence type="ECO:0000256" key="2">
    <source>
        <dbReference type="ARBA" id="ARBA00005546"/>
    </source>
</evidence>
<name>G0SI63_CHATD</name>
<accession>G0SI63</accession>
<evidence type="ECO:0000256" key="6">
    <source>
        <dbReference type="ARBA" id="ARBA00023242"/>
    </source>
</evidence>
<dbReference type="OrthoDB" id="329139at2759"/>
<dbReference type="HOGENOM" id="CLU_065847_1_0_1"/>
<dbReference type="Proteomes" id="UP000008066">
    <property type="component" value="Unassembled WGS sequence"/>
</dbReference>
<proteinExistence type="inferred from homology"/>
<evidence type="ECO:0000256" key="3">
    <source>
        <dbReference type="ARBA" id="ARBA00015316"/>
    </source>
</evidence>
<evidence type="ECO:0000313" key="9">
    <source>
        <dbReference type="EMBL" id="EGS17133.1"/>
    </source>
</evidence>
<sequence>MALENVALEHVPSGYGVYVGFFRDVTNADFLHQQLLSRNRDFEYAFIDASSVISRLHLLSAVYSALNTLLVGALRTPNVHSEIVTSFNTNNNIADAYRRWGITPGKTKDLIVVKIISPTAEGQNGFSATSARTPEAIWAHLTEHVMGKPVPVTDSEIAQATDWPKVRKYYRLNGVPALEKVADKAEHQRKMEQLAIMGMALRGL</sequence>
<dbReference type="EMBL" id="GL988048">
    <property type="protein sequence ID" value="EGS17133.1"/>
    <property type="molecule type" value="Genomic_DNA"/>
</dbReference>
<keyword evidence="6 8" id="KW-0539">Nucleus</keyword>
<evidence type="ECO:0000256" key="4">
    <source>
        <dbReference type="ARBA" id="ARBA00016009"/>
    </source>
</evidence>
<keyword evidence="5" id="KW-0819">tRNA processing</keyword>
<keyword evidence="10" id="KW-1185">Reference proteome</keyword>